<keyword evidence="6" id="KW-0720">Serine protease</keyword>
<evidence type="ECO:0000313" key="8">
    <source>
        <dbReference type="Proteomes" id="UP000199308"/>
    </source>
</evidence>
<dbReference type="SUPFAM" id="SSF50494">
    <property type="entry name" value="Trypsin-like serine proteases"/>
    <property type="match status" value="1"/>
</dbReference>
<dbReference type="GO" id="GO:0006508">
    <property type="term" value="P:proteolysis"/>
    <property type="evidence" value="ECO:0007669"/>
    <property type="project" value="UniProtKB-KW"/>
</dbReference>
<keyword evidence="8" id="KW-1185">Reference proteome</keyword>
<dbReference type="InterPro" id="IPR019500">
    <property type="entry name" value="Pep_S46"/>
</dbReference>
<feature type="signal peptide" evidence="6">
    <location>
        <begin position="1"/>
        <end position="23"/>
    </location>
</feature>
<evidence type="ECO:0000256" key="5">
    <source>
        <dbReference type="ARBA" id="ARBA00022801"/>
    </source>
</evidence>
<dbReference type="InterPro" id="IPR043504">
    <property type="entry name" value="Peptidase_S1_PA_chymotrypsin"/>
</dbReference>
<proteinExistence type="inferred from homology"/>
<evidence type="ECO:0000256" key="3">
    <source>
        <dbReference type="ARBA" id="ARBA00022670"/>
    </source>
</evidence>
<dbReference type="Pfam" id="PF10459">
    <property type="entry name" value="Peptidase_S46"/>
    <property type="match status" value="1"/>
</dbReference>
<dbReference type="Proteomes" id="UP000199308">
    <property type="component" value="Unassembled WGS sequence"/>
</dbReference>
<keyword evidence="3 6" id="KW-0645">Protease</keyword>
<comment type="function">
    <text evidence="6">Catalyzes the removal of dipeptides from the N-terminus of oligopeptides.</text>
</comment>
<dbReference type="GO" id="GO:0008239">
    <property type="term" value="F:dipeptidyl-peptidase activity"/>
    <property type="evidence" value="ECO:0007669"/>
    <property type="project" value="UniProtKB-UniRule"/>
</dbReference>
<keyword evidence="2 6" id="KW-0031">Aminopeptidase</keyword>
<dbReference type="AlphaFoldDB" id="A0A1I0BIN9"/>
<keyword evidence="4 6" id="KW-0732">Signal</keyword>
<evidence type="ECO:0000256" key="1">
    <source>
        <dbReference type="ARBA" id="ARBA00010491"/>
    </source>
</evidence>
<dbReference type="RefSeq" id="WP_093328111.1">
    <property type="nucleotide sequence ID" value="NZ_AP027363.1"/>
</dbReference>
<sequence>MINKKLLKALSFISFAFVAQSQASEGMWQPHQLKDISAELKKAGLALDPKQMQNLDQFPMNAIISLGGCTASFLSEQGLVVTNHHCAYGSIQYNSSEDNNLLEQGFVAKSLAEEVQAAPGSRVYVTESLTNVTDKVTGNIPASVKGEAYFKAIESNEKALVAACETSQDYRCEVYSFHGGLEYFLIKQLAIRDVRLVYAPPSSIGKFGGDTDNWMWPRHTGDWAFYRAYVNKDGKPADYSKDNVPFKPKAFLKVNANGVEENDYVMVLGYPGRTNRYRTAQEVENQFTWVYPTAKRYREEYIDIIKTVAPEGSDARIKYESTLAGLANYAKNYGSMMESFSKGDMLQRKQNELAELQAWVNASSERKRQYGKTLDELNALILQSQENQARGLILAYIGRTNLMGVSKRLYRLAHENEKPDAERKQGYQERDMNRFTQGMKRVNRRYDAEVDKAVLAHFIAQYAQFPKAERNLAFDKFFGLDKGFDAAKLAKQLDAMHSNTQLDEEAMRLAWMKKPVKAFKESKDPYIQYAVSQYENDTKLEKQAQELAGKLAQIRPQFMSAMIAFKQSKGEPVYADANGSLRITFGNVKGYSPQDGLVATPFTTLEGMLAKYIAGDHEFDLFENIRRAIADKNYGNYYRKSLDSVPVNYLSTLDITGGNSGSPTLNSKGEFVGLVFDGVYESIIGDWDYNPTYNRAIHTSVPFMLWTMEKIDGAQNIVDEMTIVR</sequence>
<gene>
    <name evidence="7" type="ORF">SAMN05660429_00948</name>
</gene>
<evidence type="ECO:0000256" key="6">
    <source>
        <dbReference type="RuleBase" id="RU366067"/>
    </source>
</evidence>
<dbReference type="STRING" id="349064.SAMN05660429_00948"/>
<reference evidence="7 8" key="1">
    <citation type="submission" date="2016-10" db="EMBL/GenBank/DDBJ databases">
        <authorList>
            <person name="de Groot N.N."/>
        </authorList>
    </citation>
    <scope>NUCLEOTIDE SEQUENCE [LARGE SCALE GENOMIC DNA]</scope>
    <source>
        <strain evidence="7 8">DSM 19706</strain>
    </source>
</reference>
<evidence type="ECO:0000256" key="2">
    <source>
        <dbReference type="ARBA" id="ARBA00022438"/>
    </source>
</evidence>
<dbReference type="GO" id="GO:0043171">
    <property type="term" value="P:peptide catabolic process"/>
    <property type="evidence" value="ECO:0007669"/>
    <property type="project" value="UniProtKB-UniRule"/>
</dbReference>
<protein>
    <recommendedName>
        <fullName evidence="6">Dipeptidyl-peptidase</fullName>
        <ecNumber evidence="6">3.4.14.-</ecNumber>
    </recommendedName>
</protein>
<evidence type="ECO:0000313" key="7">
    <source>
        <dbReference type="EMBL" id="SET06106.1"/>
    </source>
</evidence>
<dbReference type="EC" id="3.4.14.-" evidence="6"/>
<dbReference type="GO" id="GO:0070009">
    <property type="term" value="F:serine-type aminopeptidase activity"/>
    <property type="evidence" value="ECO:0007669"/>
    <property type="project" value="UniProtKB-UniRule"/>
</dbReference>
<dbReference type="OrthoDB" id="9805367at2"/>
<dbReference type="InterPro" id="IPR009003">
    <property type="entry name" value="Peptidase_S1_PA"/>
</dbReference>
<name>A0A1I0BIN9_THASX</name>
<keyword evidence="5 6" id="KW-0378">Hydrolase</keyword>
<organism evidence="7 8">
    <name type="scientific">Thalassotalea agarivorans</name>
    <name type="common">Thalassomonas agarivorans</name>
    <dbReference type="NCBI Taxonomy" id="349064"/>
    <lineage>
        <taxon>Bacteria</taxon>
        <taxon>Pseudomonadati</taxon>
        <taxon>Pseudomonadota</taxon>
        <taxon>Gammaproteobacteria</taxon>
        <taxon>Alteromonadales</taxon>
        <taxon>Colwelliaceae</taxon>
        <taxon>Thalassotalea</taxon>
    </lineage>
</organism>
<feature type="chain" id="PRO_5023156638" description="Dipeptidyl-peptidase" evidence="6">
    <location>
        <begin position="24"/>
        <end position="725"/>
    </location>
</feature>
<dbReference type="Gene3D" id="2.40.10.10">
    <property type="entry name" value="Trypsin-like serine proteases"/>
    <property type="match status" value="1"/>
</dbReference>
<accession>A0A1I0BIN9</accession>
<dbReference type="PANTHER" id="PTHR38469:SF1">
    <property type="entry name" value="PERIPLASMIC PEPTIDASE SUBFAMILY S1B"/>
    <property type="match status" value="1"/>
</dbReference>
<dbReference type="EMBL" id="FOHK01000004">
    <property type="protein sequence ID" value="SET06106.1"/>
    <property type="molecule type" value="Genomic_DNA"/>
</dbReference>
<dbReference type="PANTHER" id="PTHR38469">
    <property type="entry name" value="PERIPLASMIC PEPTIDASE SUBFAMILY S1B"/>
    <property type="match status" value="1"/>
</dbReference>
<comment type="similarity">
    <text evidence="1 6">Belongs to the peptidase S46 family.</text>
</comment>
<evidence type="ECO:0000256" key="4">
    <source>
        <dbReference type="ARBA" id="ARBA00022729"/>
    </source>
</evidence>